<dbReference type="EMBL" id="JACHMJ010000001">
    <property type="protein sequence ID" value="MBB5844378.1"/>
    <property type="molecule type" value="Genomic_DNA"/>
</dbReference>
<feature type="transmembrane region" description="Helical" evidence="5">
    <location>
        <begin position="660"/>
        <end position="680"/>
    </location>
</feature>
<evidence type="ECO:0000256" key="6">
    <source>
        <dbReference type="SAM" id="SignalP"/>
    </source>
</evidence>
<evidence type="ECO:0000256" key="4">
    <source>
        <dbReference type="PROSITE-ProRule" id="PRU01100"/>
    </source>
</evidence>
<sequence length="837" mass="91417">MPALIRRALAVLALVAAGVVLGPAAVAPAFAATPADAPQPDEVWFGPDLDWTNDAPDGYAGRLGETPSMYELTLPYPISEDAAAQWRTTARAVATQGAVLVLSFLPSEALGDLTASDAEAAESLLAEMHDQYGTQQLLRFAPEMNGTWISWGQQPNAYVDAFTLVADTVHAGDSGALMVWAPSYGSGYPFGLAEGRLDSLSATDLARLDTDGDGDITESDDPYAPYFPGDDAVDWVGQTMFYFGKGEATASAGVEVPLTENQAAVDTEVEQRFTETWGYTVAQDDNFYDRFAVEYDLPLLLDTGALYDDELDGATETDVKRGWWRQVLTAASDRPLIKGITWLEAEREEAEAGGDEVDWRATDDPQIAAALLDDLRAHGGIEFGPVTEVVSKEQGNAATVQVREDGTSTGGDQMSFIVWCAAGLAIAFLLSGLIGKFAPSWRYVDDGSSSRDLRIDLFRGFIILAVVVTHIEVAGALSYVTLQFIGAITGAEMFVFLSGLVLGMVYPLGVRKFGELKSATGALRRAGKQYTVTIVVILVVFALSFVPFLGAAAITTFTDRGTGLDGLGAEGTTYDLYPNADRLLDYPPPWYAVRQLLLLEMGPWPFNIMGLFVVLSVTIPAAMWLLKRKLWWVLLAVSWGLYLWRTFVPDAPALPSQFEAVFPLFLWQVLFAHGLVVGYYRKQITRALTSLPGRIITAVVVVGYAGFLVYLWAGYTYGFEPTPFPVGFYDSLYGTAYQRVDMQWGRLADVVLMVVCTYAILTAFWKPINAAIGWLWIPLGQASLYVFVWQVFFALAVASIPGLDRSNVWLGTGIHIGLILLVWFMVKKKFMFKIIPR</sequence>
<feature type="transmembrane region" description="Helical" evidence="5">
    <location>
        <begin position="750"/>
        <end position="777"/>
    </location>
</feature>
<gene>
    <name evidence="8" type="ORF">HD599_002701</name>
</gene>
<comment type="similarity">
    <text evidence="1 4">Belongs to the glycosyl hydrolase 26 family.</text>
</comment>
<name>A0A841AQ02_9MICO</name>
<proteinExistence type="inferred from homology"/>
<dbReference type="InterPro" id="IPR000805">
    <property type="entry name" value="Glyco_hydro_26"/>
</dbReference>
<feature type="transmembrane region" description="Helical" evidence="5">
    <location>
        <begin position="604"/>
        <end position="623"/>
    </location>
</feature>
<comment type="caution">
    <text evidence="8">The sequence shown here is derived from an EMBL/GenBank/DDBJ whole genome shotgun (WGS) entry which is preliminary data.</text>
</comment>
<protein>
    <recommendedName>
        <fullName evidence="7">GH26 domain-containing protein</fullName>
    </recommendedName>
</protein>
<feature type="transmembrane region" description="Helical" evidence="5">
    <location>
        <begin position="692"/>
        <end position="713"/>
    </location>
</feature>
<dbReference type="InterPro" id="IPR014550">
    <property type="entry name" value="UCP028704_OpgC"/>
</dbReference>
<dbReference type="RefSeq" id="WP_343062075.1">
    <property type="nucleotide sequence ID" value="NZ_JACHMJ010000001.1"/>
</dbReference>
<organism evidence="8 9">
    <name type="scientific">Conyzicola lurida</name>
    <dbReference type="NCBI Taxonomy" id="1172621"/>
    <lineage>
        <taxon>Bacteria</taxon>
        <taxon>Bacillati</taxon>
        <taxon>Actinomycetota</taxon>
        <taxon>Actinomycetes</taxon>
        <taxon>Micrococcales</taxon>
        <taxon>Microbacteriaceae</taxon>
        <taxon>Conyzicola</taxon>
    </lineage>
</organism>
<keyword evidence="3" id="KW-0326">Glycosidase</keyword>
<dbReference type="GO" id="GO:0006080">
    <property type="term" value="P:substituted mannan metabolic process"/>
    <property type="evidence" value="ECO:0007669"/>
    <property type="project" value="InterPro"/>
</dbReference>
<feature type="domain" description="GH26" evidence="7">
    <location>
        <begin position="25"/>
        <end position="371"/>
    </location>
</feature>
<feature type="transmembrane region" description="Helical" evidence="5">
    <location>
        <begin position="630"/>
        <end position="648"/>
    </location>
</feature>
<evidence type="ECO:0000259" key="7">
    <source>
        <dbReference type="PROSITE" id="PS51764"/>
    </source>
</evidence>
<dbReference type="AlphaFoldDB" id="A0A841AQ02"/>
<dbReference type="Pfam" id="PF10129">
    <property type="entry name" value="OpgC_C"/>
    <property type="match status" value="1"/>
</dbReference>
<evidence type="ECO:0000256" key="5">
    <source>
        <dbReference type="SAM" id="Phobius"/>
    </source>
</evidence>
<dbReference type="InterPro" id="IPR017853">
    <property type="entry name" value="GH"/>
</dbReference>
<evidence type="ECO:0000256" key="3">
    <source>
        <dbReference type="ARBA" id="ARBA00023295"/>
    </source>
</evidence>
<keyword evidence="9" id="KW-1185">Reference proteome</keyword>
<dbReference type="SUPFAM" id="SSF51445">
    <property type="entry name" value="(Trans)glycosidases"/>
    <property type="match status" value="1"/>
</dbReference>
<feature type="transmembrane region" description="Helical" evidence="5">
    <location>
        <begin position="484"/>
        <end position="509"/>
    </location>
</feature>
<evidence type="ECO:0000313" key="8">
    <source>
        <dbReference type="EMBL" id="MBB5844378.1"/>
    </source>
</evidence>
<feature type="signal peptide" evidence="6">
    <location>
        <begin position="1"/>
        <end position="31"/>
    </location>
</feature>
<dbReference type="PANTHER" id="PTHR40079">
    <property type="entry name" value="MANNAN ENDO-1,4-BETA-MANNOSIDASE E-RELATED"/>
    <property type="match status" value="1"/>
</dbReference>
<evidence type="ECO:0000256" key="1">
    <source>
        <dbReference type="ARBA" id="ARBA00007754"/>
    </source>
</evidence>
<dbReference type="Proteomes" id="UP000536685">
    <property type="component" value="Unassembled WGS sequence"/>
</dbReference>
<feature type="chain" id="PRO_5032303118" description="GH26 domain-containing protein" evidence="6">
    <location>
        <begin position="32"/>
        <end position="837"/>
    </location>
</feature>
<reference evidence="8 9" key="1">
    <citation type="submission" date="2020-08" db="EMBL/GenBank/DDBJ databases">
        <title>Sequencing the genomes of 1000 actinobacteria strains.</title>
        <authorList>
            <person name="Klenk H.-P."/>
        </authorList>
    </citation>
    <scope>NUCLEOTIDE SEQUENCE [LARGE SCALE GENOMIC DNA]</scope>
    <source>
        <strain evidence="8 9">DSM 105784</strain>
    </source>
</reference>
<comment type="caution">
    <text evidence="4">Lacks conserved residue(s) required for the propagation of feature annotation.</text>
</comment>
<accession>A0A841AQ02</accession>
<evidence type="ECO:0000313" key="9">
    <source>
        <dbReference type="Proteomes" id="UP000536685"/>
    </source>
</evidence>
<dbReference type="PANTHER" id="PTHR40079:SF4">
    <property type="entry name" value="GH26 DOMAIN-CONTAINING PROTEIN-RELATED"/>
    <property type="match status" value="1"/>
</dbReference>
<dbReference type="GO" id="GO:0016985">
    <property type="term" value="F:mannan endo-1,4-beta-mannosidase activity"/>
    <property type="evidence" value="ECO:0007669"/>
    <property type="project" value="InterPro"/>
</dbReference>
<keyword evidence="6" id="KW-0732">Signal</keyword>
<keyword evidence="5" id="KW-0812">Transmembrane</keyword>
<keyword evidence="5" id="KW-1133">Transmembrane helix</keyword>
<evidence type="ECO:0000256" key="2">
    <source>
        <dbReference type="ARBA" id="ARBA00022801"/>
    </source>
</evidence>
<feature type="transmembrane region" description="Helical" evidence="5">
    <location>
        <begin position="808"/>
        <end position="826"/>
    </location>
</feature>
<keyword evidence="2" id="KW-0378">Hydrolase</keyword>
<keyword evidence="5" id="KW-0472">Membrane</keyword>
<feature type="transmembrane region" description="Helical" evidence="5">
    <location>
        <begin position="457"/>
        <end position="478"/>
    </location>
</feature>
<dbReference type="Gene3D" id="3.20.20.80">
    <property type="entry name" value="Glycosidases"/>
    <property type="match status" value="1"/>
</dbReference>
<feature type="transmembrane region" description="Helical" evidence="5">
    <location>
        <begin position="530"/>
        <end position="554"/>
    </location>
</feature>
<dbReference type="InterPro" id="IPR022790">
    <property type="entry name" value="GH26_dom"/>
</dbReference>
<dbReference type="PROSITE" id="PS51764">
    <property type="entry name" value="GH26"/>
    <property type="match status" value="1"/>
</dbReference>
<feature type="transmembrane region" description="Helical" evidence="5">
    <location>
        <begin position="416"/>
        <end position="437"/>
    </location>
</feature>